<protein>
    <recommendedName>
        <fullName evidence="8">DNA-directed RNA polymerase III subunit RPC4</fullName>
    </recommendedName>
</protein>
<dbReference type="PANTHER" id="PTHR13408">
    <property type="entry name" value="DNA-DIRECTED RNA POLYMERASE III"/>
    <property type="match status" value="1"/>
</dbReference>
<name>A0A0C3BP61_SERVB</name>
<dbReference type="OrthoDB" id="5836119at2759"/>
<gene>
    <name evidence="6" type="ORF">M408DRAFT_87006</name>
</gene>
<dbReference type="STRING" id="933852.A0A0C3BP61"/>
<keyword evidence="4" id="KW-0539">Nucleus</keyword>
<dbReference type="GO" id="GO:0003677">
    <property type="term" value="F:DNA binding"/>
    <property type="evidence" value="ECO:0007669"/>
    <property type="project" value="InterPro"/>
</dbReference>
<reference evidence="7" key="2">
    <citation type="submission" date="2015-01" db="EMBL/GenBank/DDBJ databases">
        <title>Evolutionary Origins and Diversification of the Mycorrhizal Mutualists.</title>
        <authorList>
            <consortium name="DOE Joint Genome Institute"/>
            <consortium name="Mycorrhizal Genomics Consortium"/>
            <person name="Kohler A."/>
            <person name="Kuo A."/>
            <person name="Nagy L.G."/>
            <person name="Floudas D."/>
            <person name="Copeland A."/>
            <person name="Barry K.W."/>
            <person name="Cichocki N."/>
            <person name="Veneault-Fourrey C."/>
            <person name="LaButti K."/>
            <person name="Lindquist E.A."/>
            <person name="Lipzen A."/>
            <person name="Lundell T."/>
            <person name="Morin E."/>
            <person name="Murat C."/>
            <person name="Riley R."/>
            <person name="Ohm R."/>
            <person name="Sun H."/>
            <person name="Tunlid A."/>
            <person name="Henrissat B."/>
            <person name="Grigoriev I.V."/>
            <person name="Hibbett D.S."/>
            <person name="Martin F."/>
        </authorList>
    </citation>
    <scope>NUCLEOTIDE SEQUENCE [LARGE SCALE GENOMIC DNA]</scope>
    <source>
        <strain evidence="7">MAFF 305830</strain>
    </source>
</reference>
<sequence length="306" mass="33416">MVPAGPFAMGPLAAGMSGTSRPTAFAVSRSQNSGTTSNVGMKAEHGTTSLSRNRDHLAADDEHEEYSEEEPGLAIVDLEDVKLLDIMAPDALKKERQKTKQKVKVKKEPVEGDAEALVANESTEPKAINANQALDLSESEEEIELEDLRQHFLVNEDEISMDSNQLYFFQFPDTFPSFAAPRPAEESNRPAKADSPGKKVSFAEDVREASSEKETEQPSNQGIIGQLEIHRSGAVRMKLANGNTFDVFAATQPSFLQQAVVLNKEENKMSVLGAINRRFVATPDLDALLSQTLDEPPAEGEKMDVD</sequence>
<evidence type="ECO:0008006" key="8">
    <source>
        <dbReference type="Google" id="ProtNLM"/>
    </source>
</evidence>
<evidence type="ECO:0000256" key="1">
    <source>
        <dbReference type="ARBA" id="ARBA00004123"/>
    </source>
</evidence>
<evidence type="ECO:0000256" key="2">
    <source>
        <dbReference type="ARBA" id="ARBA00022478"/>
    </source>
</evidence>
<feature type="compositionally biased region" description="Basic and acidic residues" evidence="5">
    <location>
        <begin position="183"/>
        <end position="216"/>
    </location>
</feature>
<organism evidence="6 7">
    <name type="scientific">Serendipita vermifera MAFF 305830</name>
    <dbReference type="NCBI Taxonomy" id="933852"/>
    <lineage>
        <taxon>Eukaryota</taxon>
        <taxon>Fungi</taxon>
        <taxon>Dikarya</taxon>
        <taxon>Basidiomycota</taxon>
        <taxon>Agaricomycotina</taxon>
        <taxon>Agaricomycetes</taxon>
        <taxon>Sebacinales</taxon>
        <taxon>Serendipitaceae</taxon>
        <taxon>Serendipita</taxon>
    </lineage>
</organism>
<evidence type="ECO:0000313" key="6">
    <source>
        <dbReference type="EMBL" id="KIM33889.1"/>
    </source>
</evidence>
<dbReference type="HOGENOM" id="CLU_033578_0_0_1"/>
<evidence type="ECO:0000256" key="3">
    <source>
        <dbReference type="ARBA" id="ARBA00023163"/>
    </source>
</evidence>
<dbReference type="EMBL" id="KN824277">
    <property type="protein sequence ID" value="KIM33889.1"/>
    <property type="molecule type" value="Genomic_DNA"/>
</dbReference>
<evidence type="ECO:0000256" key="4">
    <source>
        <dbReference type="ARBA" id="ARBA00023242"/>
    </source>
</evidence>
<keyword evidence="2" id="KW-0240">DNA-directed RNA polymerase</keyword>
<dbReference type="GO" id="GO:0042797">
    <property type="term" value="P:tRNA transcription by RNA polymerase III"/>
    <property type="evidence" value="ECO:0007669"/>
    <property type="project" value="TreeGrafter"/>
</dbReference>
<feature type="region of interest" description="Disordered" evidence="5">
    <location>
        <begin position="179"/>
        <end position="223"/>
    </location>
</feature>
<keyword evidence="7" id="KW-1185">Reference proteome</keyword>
<dbReference type="AlphaFoldDB" id="A0A0C3BP61"/>
<keyword evidence="3" id="KW-0804">Transcription</keyword>
<comment type="subcellular location">
    <subcellularLocation>
        <location evidence="1">Nucleus</location>
    </subcellularLocation>
</comment>
<dbReference type="InterPro" id="IPR007811">
    <property type="entry name" value="RPC4"/>
</dbReference>
<dbReference type="Proteomes" id="UP000054097">
    <property type="component" value="Unassembled WGS sequence"/>
</dbReference>
<accession>A0A0C3BP61</accession>
<reference evidence="6 7" key="1">
    <citation type="submission" date="2014-04" db="EMBL/GenBank/DDBJ databases">
        <authorList>
            <consortium name="DOE Joint Genome Institute"/>
            <person name="Kuo A."/>
            <person name="Zuccaro A."/>
            <person name="Kohler A."/>
            <person name="Nagy L.G."/>
            <person name="Floudas D."/>
            <person name="Copeland A."/>
            <person name="Barry K.W."/>
            <person name="Cichocki N."/>
            <person name="Veneault-Fourrey C."/>
            <person name="LaButti K."/>
            <person name="Lindquist E.A."/>
            <person name="Lipzen A."/>
            <person name="Lundell T."/>
            <person name="Morin E."/>
            <person name="Murat C."/>
            <person name="Sun H."/>
            <person name="Tunlid A."/>
            <person name="Henrissat B."/>
            <person name="Grigoriev I.V."/>
            <person name="Hibbett D.S."/>
            <person name="Martin F."/>
            <person name="Nordberg H.P."/>
            <person name="Cantor M.N."/>
            <person name="Hua S.X."/>
        </authorList>
    </citation>
    <scope>NUCLEOTIDE SEQUENCE [LARGE SCALE GENOMIC DNA]</scope>
    <source>
        <strain evidence="6 7">MAFF 305830</strain>
    </source>
</reference>
<feature type="compositionally biased region" description="Acidic residues" evidence="5">
    <location>
        <begin position="61"/>
        <end position="71"/>
    </location>
</feature>
<feature type="region of interest" description="Disordered" evidence="5">
    <location>
        <begin position="1"/>
        <end position="72"/>
    </location>
</feature>
<dbReference type="Pfam" id="PF05132">
    <property type="entry name" value="RNA_pol_Rpc4"/>
    <property type="match status" value="1"/>
</dbReference>
<evidence type="ECO:0000313" key="7">
    <source>
        <dbReference type="Proteomes" id="UP000054097"/>
    </source>
</evidence>
<dbReference type="PANTHER" id="PTHR13408:SF0">
    <property type="entry name" value="DNA-DIRECTED RNA POLYMERASE III SUBUNIT RPC4"/>
    <property type="match status" value="1"/>
</dbReference>
<dbReference type="GO" id="GO:0005666">
    <property type="term" value="C:RNA polymerase III complex"/>
    <property type="evidence" value="ECO:0007669"/>
    <property type="project" value="InterPro"/>
</dbReference>
<evidence type="ECO:0000256" key="5">
    <source>
        <dbReference type="SAM" id="MobiDB-lite"/>
    </source>
</evidence>
<proteinExistence type="predicted"/>
<feature type="compositionally biased region" description="Polar residues" evidence="5">
    <location>
        <begin position="17"/>
        <end position="39"/>
    </location>
</feature>